<name>A0A1S5QNM7_DICLA</name>
<dbReference type="EMBL" id="KT809426">
    <property type="protein sequence ID" value="AMO26205.1"/>
    <property type="molecule type" value="mRNA"/>
</dbReference>
<organism evidence="1">
    <name type="scientific">Dicentrarchus labrax</name>
    <name type="common">European seabass</name>
    <name type="synonym">Morone labrax</name>
    <dbReference type="NCBI Taxonomy" id="13489"/>
    <lineage>
        <taxon>Eukaryota</taxon>
        <taxon>Metazoa</taxon>
        <taxon>Chordata</taxon>
        <taxon>Craniata</taxon>
        <taxon>Vertebrata</taxon>
        <taxon>Euteleostomi</taxon>
        <taxon>Actinopterygii</taxon>
        <taxon>Neopterygii</taxon>
        <taxon>Teleostei</taxon>
        <taxon>Neoteleostei</taxon>
        <taxon>Acanthomorphata</taxon>
        <taxon>Eupercaria</taxon>
        <taxon>Moronidae</taxon>
        <taxon>Dicentrarchus</taxon>
    </lineage>
</organism>
<dbReference type="AlphaFoldDB" id="A0A1S5QNM7"/>
<proteinExistence type="evidence at transcript level"/>
<keyword evidence="1" id="KW-0675">Receptor</keyword>
<protein>
    <submittedName>
        <fullName evidence="1">Interleukin 13 receptor subunit alpha 1</fullName>
    </submittedName>
</protein>
<dbReference type="OMA" id="YCFKKHE"/>
<accession>A0A1S5QNM7</accession>
<sequence>MPFFQDFFGLFLTYSVTMMVFTDGCPPPTDLTYKWLDPFTVNISWKRPMGLPDNTTKYQITNHKGKLAQTPHRNYSVSLLTEEEGKGYGHWTFSIQTFSEDCKPSNESTPANITIYSPKTRAELVKDIKCFISSKEMNCSWIPTNPSLTLNMFYSICGCLEESLKTFKKCDRPFSDGKRNVCEMHTDAPPEEVCILVETEAKMSTFKPELVVPSLKPKVTEEGDYLKLSWTRPVYGSSDCWKYNICYTYCNESICQDLKEENMMKVPYVKNCFYEFRFTASTTERCIKVISNTSEVVTYGTHVPSDRTLTVVAIVLPIILSACIILSCYCFRRHREIICPNIPDPSAIFKEMMMNGNKELKTTTSSLYSPVPEPIEPCRITLVTESSAIQQNY</sequence>
<dbReference type="RefSeq" id="XP_051284482.1">
    <property type="nucleotide sequence ID" value="XM_051428522.1"/>
</dbReference>
<evidence type="ECO:0000313" key="1">
    <source>
        <dbReference type="EMBL" id="AMO26205.1"/>
    </source>
</evidence>
<reference evidence="1" key="1">
    <citation type="submission" date="2015-09" db="EMBL/GenBank/DDBJ databases">
        <authorList>
            <person name="Jackson K.R."/>
            <person name="Lunt B.L."/>
            <person name="Fisher J.N.B."/>
            <person name="Gardner A.V."/>
            <person name="Bailey M.E."/>
            <person name="Deus L.M."/>
            <person name="Earl A.S."/>
            <person name="Gibby P.D."/>
            <person name="Hartmann K.A."/>
            <person name="Liu J.E."/>
            <person name="Manci A.M."/>
            <person name="Nielsen D.A."/>
            <person name="Solomon M.B."/>
            <person name="Breakwell D.P."/>
            <person name="Burnett S.H."/>
            <person name="Grose J.H."/>
        </authorList>
    </citation>
    <scope>NUCLEOTIDE SEQUENCE</scope>
</reference>
<dbReference type="GeneID" id="127379200"/>
<dbReference type="OrthoDB" id="9940625at2759"/>